<dbReference type="Pfam" id="PF09368">
    <property type="entry name" value="Sas10"/>
    <property type="match status" value="1"/>
</dbReference>
<evidence type="ECO:0000256" key="1">
    <source>
        <dbReference type="SAM" id="MobiDB-lite"/>
    </source>
</evidence>
<evidence type="ECO:0000313" key="3">
    <source>
        <dbReference type="EMBL" id="CAE0141635.1"/>
    </source>
</evidence>
<proteinExistence type="predicted"/>
<name>A0A7S3BPI4_9EUKA</name>
<feature type="region of interest" description="Disordered" evidence="1">
    <location>
        <begin position="1"/>
        <end position="187"/>
    </location>
</feature>
<dbReference type="EMBL" id="HBHX01061351">
    <property type="protein sequence ID" value="CAE0141635.1"/>
    <property type="molecule type" value="Transcribed_RNA"/>
</dbReference>
<organism evidence="3">
    <name type="scientific">Haptolina ericina</name>
    <dbReference type="NCBI Taxonomy" id="156174"/>
    <lineage>
        <taxon>Eukaryota</taxon>
        <taxon>Haptista</taxon>
        <taxon>Haptophyta</taxon>
        <taxon>Prymnesiophyceae</taxon>
        <taxon>Prymnesiales</taxon>
        <taxon>Prymnesiaceae</taxon>
        <taxon>Haptolina</taxon>
    </lineage>
</organism>
<feature type="domain" description="Sas10 C-terminal" evidence="2">
    <location>
        <begin position="174"/>
        <end position="245"/>
    </location>
</feature>
<accession>A0A7S3BPI4</accession>
<gene>
    <name evidence="3" type="ORF">HERI1096_LOCUS33920</name>
</gene>
<feature type="compositionally biased region" description="Basic and acidic residues" evidence="1">
    <location>
        <begin position="59"/>
        <end position="71"/>
    </location>
</feature>
<sequence>MTKDEKRANRKKAAAASSTTIDDLGTFDDFSHLYETATSSAPDPREEKMKALKQFMSKVEQRGKKGRRTADSADATAPPRTLEERAAKQARKGTRRARDDDGDGGDSDGGGDGGEGDGGGSRRARADLPEEHSMYVQAVAKREGKRQAKAQAAQEAVDSLTQSRNAMADEAGGAKREIGRAISKNRGLTRDRKKIDANPRVKNREKFRKAEIRVKGAVRGVREQTEAYSGEATGIKKSVSHSVRFKA</sequence>
<dbReference type="InterPro" id="IPR018972">
    <property type="entry name" value="Sas10_C_dom"/>
</dbReference>
<dbReference type="GO" id="GO:0032040">
    <property type="term" value="C:small-subunit processome"/>
    <property type="evidence" value="ECO:0007669"/>
    <property type="project" value="TreeGrafter"/>
</dbReference>
<reference evidence="3" key="1">
    <citation type="submission" date="2021-01" db="EMBL/GenBank/DDBJ databases">
        <authorList>
            <person name="Corre E."/>
            <person name="Pelletier E."/>
            <person name="Niang G."/>
            <person name="Scheremetjew M."/>
            <person name="Finn R."/>
            <person name="Kale V."/>
            <person name="Holt S."/>
            <person name="Cochrane G."/>
            <person name="Meng A."/>
            <person name="Brown T."/>
            <person name="Cohen L."/>
        </authorList>
    </citation>
    <scope>NUCLEOTIDE SEQUENCE</scope>
    <source>
        <strain evidence="3">CCMP281</strain>
    </source>
</reference>
<dbReference type="GO" id="GO:0000462">
    <property type="term" value="P:maturation of SSU-rRNA from tricistronic rRNA transcript (SSU-rRNA, 5.8S rRNA, LSU-rRNA)"/>
    <property type="evidence" value="ECO:0007669"/>
    <property type="project" value="TreeGrafter"/>
</dbReference>
<protein>
    <recommendedName>
        <fullName evidence="2">Sas10 C-terminal domain-containing protein</fullName>
    </recommendedName>
</protein>
<dbReference type="PANTHER" id="PTHR13237">
    <property type="entry name" value="SOMETHING ABOUT SILENCING PROTEIN 10-RELATED"/>
    <property type="match status" value="1"/>
</dbReference>
<feature type="compositionally biased region" description="Basic and acidic residues" evidence="1">
    <location>
        <begin position="124"/>
        <end position="133"/>
    </location>
</feature>
<feature type="compositionally biased region" description="Gly residues" evidence="1">
    <location>
        <begin position="107"/>
        <end position="121"/>
    </location>
</feature>
<evidence type="ECO:0000259" key="2">
    <source>
        <dbReference type="Pfam" id="PF09368"/>
    </source>
</evidence>
<dbReference type="AlphaFoldDB" id="A0A7S3BPI4"/>